<feature type="chain" id="PRO_5043929962" evidence="1">
    <location>
        <begin position="24"/>
        <end position="420"/>
    </location>
</feature>
<evidence type="ECO:0000256" key="1">
    <source>
        <dbReference type="SAM" id="SignalP"/>
    </source>
</evidence>
<dbReference type="AlphaFoldDB" id="A0AAU7AWZ6"/>
<feature type="signal peptide" evidence="1">
    <location>
        <begin position="1"/>
        <end position="23"/>
    </location>
</feature>
<proteinExistence type="predicted"/>
<gene>
    <name evidence="2" type="ORF">DSM112329_02974</name>
</gene>
<reference evidence="2" key="1">
    <citation type="submission" date="2022-12" db="EMBL/GenBank/DDBJ databases">
        <title>Paraconexibacter alkalitolerans sp. nov. and Baekduia alba sp. nov., isolated from soil and emended description of the genera Paraconexibacter (Chun et al., 2020) and Baekduia (An et al., 2020).</title>
        <authorList>
            <person name="Vieira S."/>
            <person name="Huber K.J."/>
            <person name="Geppert A."/>
            <person name="Wolf J."/>
            <person name="Neumann-Schaal M."/>
            <person name="Muesken M."/>
            <person name="Overmann J."/>
        </authorList>
    </citation>
    <scope>NUCLEOTIDE SEQUENCE</scope>
    <source>
        <strain evidence="2">AEG42_29</strain>
    </source>
</reference>
<evidence type="ECO:0000313" key="2">
    <source>
        <dbReference type="EMBL" id="XAY06111.1"/>
    </source>
</evidence>
<accession>A0AAU7AWZ6</accession>
<name>A0AAU7AWZ6_9ACTN</name>
<organism evidence="2">
    <name type="scientific">Paraconexibacter sp. AEG42_29</name>
    <dbReference type="NCBI Taxonomy" id="2997339"/>
    <lineage>
        <taxon>Bacteria</taxon>
        <taxon>Bacillati</taxon>
        <taxon>Actinomycetota</taxon>
        <taxon>Thermoleophilia</taxon>
        <taxon>Solirubrobacterales</taxon>
        <taxon>Paraconexibacteraceae</taxon>
        <taxon>Paraconexibacter</taxon>
    </lineage>
</organism>
<dbReference type="EMBL" id="CP114014">
    <property type="protein sequence ID" value="XAY06111.1"/>
    <property type="molecule type" value="Genomic_DNA"/>
</dbReference>
<dbReference type="RefSeq" id="WP_354697351.1">
    <property type="nucleotide sequence ID" value="NZ_CP114014.1"/>
</dbReference>
<protein>
    <submittedName>
        <fullName evidence="2">Uncharacterized protein</fullName>
    </submittedName>
</protein>
<keyword evidence="1" id="KW-0732">Signal</keyword>
<dbReference type="KEGG" id="parq:DSM112329_02974"/>
<sequence length="420" mass="43509">MRRRLLMILTAGLLASSGAAAHASNLAADGSSLVLTGAPGAGPKLGVYLRGVYRGQDLLQINVYARRISAGGAPAGKAVLVGEDAASGPWTTGDPAAAAYDSKRRRWLVAWSGRTTDMPQRPCPDRPPESPCREAKREIFVRAIGASGKPAGQARRVTSTGDEADVAASAAVPGIAYDRRADRFLLAAFAAQGMQGSLISQALRPDGEPAAAVKSLAAATGGEKPSTDLRLLAAPKGGALLVFAHGDDELYARPLDSDGRAQGQTSVVSEPGGANAFALAAAAGPRRVLTVFAETGSGASRGFKARRLRFDGTPDGPPVKLPFTLGTGRIGVTPFGAGWLYGHVTEGRDLATSFLVRRADAAGRPTGTSRLISSDDAQEPAVLDAGGGKVVAGWTYRPVARTFTPFGPQKMRPRVRLVRP</sequence>